<evidence type="ECO:0000256" key="5">
    <source>
        <dbReference type="ARBA" id="ARBA00022833"/>
    </source>
</evidence>
<dbReference type="Gene3D" id="3.40.630.10">
    <property type="entry name" value="Zn peptidases"/>
    <property type="match status" value="1"/>
</dbReference>
<sequence length="866" mass="97719">MKKSIPQKVWQAVVALAIAALVLPTWGVAQNSYYFPDTNEASFDEEIPSPQEFLGYEIGTHYTRHDRIVAYFKKLAETSDKATFQQIGETYEKRPQVVLTVTAPENHDNLEQIWQEHLTLTDPDAPLLDPDQGKSVVALDYSVHGDETSSGEAALLTAYYLIANTDQETQTFLDESVVLIDPAQNPDGRDRAAHWHNSYKSFPPVADPADAEHNQGWPRGRTNHFLHDLNRDWFAITQQESANRIAFFHQWYPNVQIDFHEMGTNSTYYLEPTQPVRTWNPIIPEEQYTVMNPLLAEYQTEALNNLGALYWTKEIFDNISPIYGSTYPDIQGGVGVTFEVGSSRGLVQESDAGNVTFGSTIRKHLHTGIATVRAAVNEKQKLFEYQKEFFQSALDEADDQPVEAYQFGDAEDPSLTHKFLDLLLKHQLEVYEVTEDVERNDKQFAAGKSYIVPTDQKHYRVIHDIFEANTSFPDSVFYDITGWSLVHGYGIQYDEWEGGGYGDIQGTQVTELPKREGNIKGGASDYAYVFKWSDYNASPALYDLLSDEIRARVAHKPFTINTAEGQESFSYGSIVIATHDQNISSSKLYDKLQKVAREHKVTVYSVDSGMTPSGTDLGSTNNQVVEKPETALVIGSGVSSYEAGEAWFLLNKHAGIGTTKIRKRQLPQTDLSRYNSLILVDGNYNDWQESTVDKIKTWVRAGGVLITDEDASRWAIQQEVVSEDLLKTYEDTTETKPRYDYEEQSDRWRASTIPGTILEADIDPSNPIAFGVNDRRQLFIKDNNLFLKPSKNPYSTIAKYSEDPFVGGHISDENLDKVRGTASIIAKGEGNGTVILFAENPNFRSYWHTTSRLFLNAVFFGQNLRL</sequence>
<evidence type="ECO:0000256" key="7">
    <source>
        <dbReference type="PROSITE-ProRule" id="PRU01379"/>
    </source>
</evidence>
<reference evidence="9 10" key="1">
    <citation type="submission" date="2021-03" db="EMBL/GenBank/DDBJ databases">
        <title>Aliifodinibius sp. nov., a new bacterium isolated from saline soil.</title>
        <authorList>
            <person name="Galisteo C."/>
            <person name="De La Haba R."/>
            <person name="Sanchez-Porro C."/>
            <person name="Ventosa A."/>
        </authorList>
    </citation>
    <scope>NUCLEOTIDE SEQUENCE [LARGE SCALE GENOMIC DNA]</scope>
    <source>
        <strain evidence="9 10">1BSP15-2V2</strain>
    </source>
</reference>
<evidence type="ECO:0000313" key="10">
    <source>
        <dbReference type="Proteomes" id="UP001207918"/>
    </source>
</evidence>
<evidence type="ECO:0000256" key="4">
    <source>
        <dbReference type="ARBA" id="ARBA00022801"/>
    </source>
</evidence>
<dbReference type="InterPro" id="IPR029062">
    <property type="entry name" value="Class_I_gatase-like"/>
</dbReference>
<dbReference type="RefSeq" id="WP_265764246.1">
    <property type="nucleotide sequence ID" value="NZ_JAGGJA010000001.1"/>
</dbReference>
<comment type="cofactor">
    <cofactor evidence="1">
        <name>Zn(2+)</name>
        <dbReference type="ChEBI" id="CHEBI:29105"/>
    </cofactor>
</comment>
<dbReference type="Pfam" id="PF00246">
    <property type="entry name" value="Peptidase_M14"/>
    <property type="match status" value="1"/>
</dbReference>
<dbReference type="EMBL" id="JAGGJA010000001">
    <property type="protein sequence ID" value="MCW9705582.1"/>
    <property type="molecule type" value="Genomic_DNA"/>
</dbReference>
<feature type="active site" description="Proton donor/acceptor" evidence="7">
    <location>
        <position position="339"/>
    </location>
</feature>
<dbReference type="PANTHER" id="PTHR11705:SF143">
    <property type="entry name" value="SLL0236 PROTEIN"/>
    <property type="match status" value="1"/>
</dbReference>
<keyword evidence="3" id="KW-0645">Protease</keyword>
<evidence type="ECO:0000256" key="3">
    <source>
        <dbReference type="ARBA" id="ARBA00022670"/>
    </source>
</evidence>
<name>A0ABT3PI38_9BACT</name>
<organism evidence="9 10">
    <name type="scientific">Fodinibius salsisoli</name>
    <dbReference type="NCBI Taxonomy" id="2820877"/>
    <lineage>
        <taxon>Bacteria</taxon>
        <taxon>Pseudomonadati</taxon>
        <taxon>Balneolota</taxon>
        <taxon>Balneolia</taxon>
        <taxon>Balneolales</taxon>
        <taxon>Balneolaceae</taxon>
        <taxon>Fodinibius</taxon>
    </lineage>
</organism>
<keyword evidence="10" id="KW-1185">Reference proteome</keyword>
<evidence type="ECO:0000259" key="8">
    <source>
        <dbReference type="PROSITE" id="PS52035"/>
    </source>
</evidence>
<keyword evidence="6" id="KW-0482">Metalloprotease</keyword>
<dbReference type="Gene3D" id="3.40.50.880">
    <property type="match status" value="1"/>
</dbReference>
<comment type="similarity">
    <text evidence="2 7">Belongs to the peptidase M14 family.</text>
</comment>
<accession>A0ABT3PI38</accession>
<dbReference type="InterPro" id="IPR000834">
    <property type="entry name" value="Peptidase_M14"/>
</dbReference>
<evidence type="ECO:0000256" key="1">
    <source>
        <dbReference type="ARBA" id="ARBA00001947"/>
    </source>
</evidence>
<dbReference type="PANTHER" id="PTHR11705">
    <property type="entry name" value="PROTEASE FAMILY M14 CARBOXYPEPTIDASE A,B"/>
    <property type="match status" value="1"/>
</dbReference>
<gene>
    <name evidence="9" type="ORF">J6I44_01885</name>
</gene>
<evidence type="ECO:0000256" key="6">
    <source>
        <dbReference type="ARBA" id="ARBA00023049"/>
    </source>
</evidence>
<feature type="domain" description="Peptidase M14" evidence="8">
    <location>
        <begin position="61"/>
        <end position="361"/>
    </location>
</feature>
<dbReference type="Proteomes" id="UP001207918">
    <property type="component" value="Unassembled WGS sequence"/>
</dbReference>
<dbReference type="SUPFAM" id="SSF53187">
    <property type="entry name" value="Zn-dependent exopeptidases"/>
    <property type="match status" value="1"/>
</dbReference>
<keyword evidence="5" id="KW-0862">Zinc</keyword>
<comment type="caution">
    <text evidence="9">The sequence shown here is derived from an EMBL/GenBank/DDBJ whole genome shotgun (WGS) entry which is preliminary data.</text>
</comment>
<keyword evidence="4" id="KW-0378">Hydrolase</keyword>
<dbReference type="PROSITE" id="PS52035">
    <property type="entry name" value="PEPTIDASE_M14"/>
    <property type="match status" value="1"/>
</dbReference>
<protein>
    <recommendedName>
        <fullName evidence="8">Peptidase M14 domain-containing protein</fullName>
    </recommendedName>
</protein>
<dbReference type="SUPFAM" id="SSF52317">
    <property type="entry name" value="Class I glutamine amidotransferase-like"/>
    <property type="match status" value="1"/>
</dbReference>
<evidence type="ECO:0000256" key="2">
    <source>
        <dbReference type="ARBA" id="ARBA00005988"/>
    </source>
</evidence>
<evidence type="ECO:0000313" key="9">
    <source>
        <dbReference type="EMBL" id="MCW9705582.1"/>
    </source>
</evidence>
<proteinExistence type="inferred from homology"/>